<accession>A0A318UM86</accession>
<feature type="signal peptide" evidence="1">
    <location>
        <begin position="1"/>
        <end position="19"/>
    </location>
</feature>
<proteinExistence type="predicted"/>
<keyword evidence="3" id="KW-1185">Reference proteome</keyword>
<reference evidence="2 3" key="1">
    <citation type="submission" date="2018-06" db="EMBL/GenBank/DDBJ databases">
        <title>Genomic Encyclopedia of Archaeal and Bacterial Type Strains, Phase II (KMG-II): from individual species to whole genera.</title>
        <authorList>
            <person name="Goeker M."/>
        </authorList>
    </citation>
    <scope>NUCLEOTIDE SEQUENCE [LARGE SCALE GENOMIC DNA]</scope>
    <source>
        <strain evidence="2 3">DSM 27372</strain>
    </source>
</reference>
<protein>
    <recommendedName>
        <fullName evidence="4">Zn-dependent protease DUF2268</fullName>
    </recommendedName>
</protein>
<organism evidence="2 3">
    <name type="scientific">Pedobacter nutrimenti</name>
    <dbReference type="NCBI Taxonomy" id="1241337"/>
    <lineage>
        <taxon>Bacteria</taxon>
        <taxon>Pseudomonadati</taxon>
        <taxon>Bacteroidota</taxon>
        <taxon>Sphingobacteriia</taxon>
        <taxon>Sphingobacteriales</taxon>
        <taxon>Sphingobacteriaceae</taxon>
        <taxon>Pedobacter</taxon>
    </lineage>
</organism>
<dbReference type="RefSeq" id="WP_110827189.1">
    <property type="nucleotide sequence ID" value="NZ_QKLU01000001.1"/>
</dbReference>
<gene>
    <name evidence="2" type="ORF">B0O44_101592</name>
</gene>
<keyword evidence="1" id="KW-0732">Signal</keyword>
<dbReference type="Proteomes" id="UP000248198">
    <property type="component" value="Unassembled WGS sequence"/>
</dbReference>
<evidence type="ECO:0000313" key="2">
    <source>
        <dbReference type="EMBL" id="PYF77113.1"/>
    </source>
</evidence>
<feature type="chain" id="PRO_5016392540" description="Zn-dependent protease DUF2268" evidence="1">
    <location>
        <begin position="20"/>
        <end position="437"/>
    </location>
</feature>
<comment type="caution">
    <text evidence="2">The sequence shown here is derived from an EMBL/GenBank/DDBJ whole genome shotgun (WGS) entry which is preliminary data.</text>
</comment>
<evidence type="ECO:0000313" key="3">
    <source>
        <dbReference type="Proteomes" id="UP000248198"/>
    </source>
</evidence>
<dbReference type="AlphaFoldDB" id="A0A318UM86"/>
<evidence type="ECO:0000256" key="1">
    <source>
        <dbReference type="SAM" id="SignalP"/>
    </source>
</evidence>
<sequence length="437" mass="50026">MKKLLLILSLFLAITSSFAQENEKNTIITTDIDNFWTAYDKIRLTKDTTLQYQYLNNFFLEKGTPGLKAIGQARNYTAKSYIDAINNYPLFWNSVRANTYKVKTLSKQIFAGIHQLKQLYPALKPAKIYFTIGALRTGGTTLRDMVLIGSEIAMADKSTITSEFPKAFSNLVTYLQNNNTENTVLTNVHEYVHTQQKTNQADNLLGQSLLEGVAEYVSVKATGRKSALPALSDPSLDQEKVKDRFSRQMFNWFSGYWLYSNEENEFNLRDLGYYVGYNICKKYDEQATDHQLAIKEMIELDYSNPAELYAFVDKSGYFNAPVQDLKARYEKERPRVISVGPFKNKDQEVDPGTTELRIEFSVPMNTQIRNFKYGSLGPDHFPQINKLISFSPDGKTAVFELKLKAGQSYQFIVGDGFRSQDRISLQPYPIEFKTRDK</sequence>
<dbReference type="OrthoDB" id="6402335at2"/>
<name>A0A318UM86_9SPHI</name>
<evidence type="ECO:0008006" key="4">
    <source>
        <dbReference type="Google" id="ProtNLM"/>
    </source>
</evidence>
<dbReference type="EMBL" id="QKLU01000001">
    <property type="protein sequence ID" value="PYF77113.1"/>
    <property type="molecule type" value="Genomic_DNA"/>
</dbReference>